<dbReference type="CDD" id="cd12797">
    <property type="entry name" value="M23_peptidase"/>
    <property type="match status" value="1"/>
</dbReference>
<dbReference type="InterPro" id="IPR016047">
    <property type="entry name" value="M23ase_b-sheet_dom"/>
</dbReference>
<organism evidence="3 4">
    <name type="scientific">Psychrosphaera saromensis</name>
    <dbReference type="NCBI Taxonomy" id="716813"/>
    <lineage>
        <taxon>Bacteria</taxon>
        <taxon>Pseudomonadati</taxon>
        <taxon>Pseudomonadota</taxon>
        <taxon>Gammaproteobacteria</taxon>
        <taxon>Alteromonadales</taxon>
        <taxon>Pseudoalteromonadaceae</taxon>
        <taxon>Psychrosphaera</taxon>
    </lineage>
</organism>
<accession>A0A2S7V171</accession>
<dbReference type="PANTHER" id="PTHR21666">
    <property type="entry name" value="PEPTIDASE-RELATED"/>
    <property type="match status" value="1"/>
</dbReference>
<keyword evidence="1" id="KW-0472">Membrane</keyword>
<reference evidence="3 4" key="1">
    <citation type="submission" date="2016-12" db="EMBL/GenBank/DDBJ databases">
        <title>Diversity of luminous bacteria.</title>
        <authorList>
            <person name="Yoshizawa S."/>
            <person name="Kogure K."/>
        </authorList>
    </citation>
    <scope>NUCLEOTIDE SEQUENCE [LARGE SCALE GENOMIC DNA]</scope>
    <source>
        <strain evidence="3 4">SA4-48</strain>
    </source>
</reference>
<dbReference type="RefSeq" id="WP_105053741.1">
    <property type="nucleotide sequence ID" value="NZ_BMYG01000013.1"/>
</dbReference>
<keyword evidence="1" id="KW-0812">Transmembrane</keyword>
<gene>
    <name evidence="3" type="ORF">BTO11_11015</name>
</gene>
<feature type="transmembrane region" description="Helical" evidence="1">
    <location>
        <begin position="7"/>
        <end position="25"/>
    </location>
</feature>
<dbReference type="Gene3D" id="2.70.70.10">
    <property type="entry name" value="Glucose Permease (Domain IIA)"/>
    <property type="match status" value="1"/>
</dbReference>
<dbReference type="InterPro" id="IPR050570">
    <property type="entry name" value="Cell_wall_metabolism_enzyme"/>
</dbReference>
<protein>
    <recommendedName>
        <fullName evidence="2">M23ase beta-sheet core domain-containing protein</fullName>
    </recommendedName>
</protein>
<dbReference type="AlphaFoldDB" id="A0A2S7V171"/>
<proteinExistence type="predicted"/>
<dbReference type="Pfam" id="PF01551">
    <property type="entry name" value="Peptidase_M23"/>
    <property type="match status" value="1"/>
</dbReference>
<evidence type="ECO:0000259" key="2">
    <source>
        <dbReference type="Pfam" id="PF01551"/>
    </source>
</evidence>
<dbReference type="GO" id="GO:0004222">
    <property type="term" value="F:metalloendopeptidase activity"/>
    <property type="evidence" value="ECO:0007669"/>
    <property type="project" value="TreeGrafter"/>
</dbReference>
<evidence type="ECO:0000256" key="1">
    <source>
        <dbReference type="SAM" id="Phobius"/>
    </source>
</evidence>
<evidence type="ECO:0000313" key="3">
    <source>
        <dbReference type="EMBL" id="PQJ55270.1"/>
    </source>
</evidence>
<dbReference type="InterPro" id="IPR011055">
    <property type="entry name" value="Dup_hybrid_motif"/>
</dbReference>
<name>A0A2S7V171_9GAMM</name>
<dbReference type="Proteomes" id="UP000239007">
    <property type="component" value="Unassembled WGS sequence"/>
</dbReference>
<sequence>MITFSKVFKFGAIGVGALLLIGFLIPEQIIIPVKGATNKDWNSDTFWYEPWGSSGVHKGIDIFGTKGTSVVAATSGVVIFSGQLEKGGNAIAILGPKWRIHYFAHLAKNSVAFGDFVTINEQIGTLGDTGNAAGKQPHVHYSILSIIPIPWLATTERQGWKKMFFLSPHKKLM</sequence>
<dbReference type="OrthoDB" id="9800107at2"/>
<comment type="caution">
    <text evidence="3">The sequence shown here is derived from an EMBL/GenBank/DDBJ whole genome shotgun (WGS) entry which is preliminary data.</text>
</comment>
<dbReference type="SUPFAM" id="SSF51261">
    <property type="entry name" value="Duplicated hybrid motif"/>
    <property type="match status" value="1"/>
</dbReference>
<dbReference type="EMBL" id="MSCH01000003">
    <property type="protein sequence ID" value="PQJ55270.1"/>
    <property type="molecule type" value="Genomic_DNA"/>
</dbReference>
<keyword evidence="4" id="KW-1185">Reference proteome</keyword>
<dbReference type="PANTHER" id="PTHR21666:SF268">
    <property type="entry name" value="PEPTIDASE M23 DOMAIN-CONTAINING PROTEIN"/>
    <property type="match status" value="1"/>
</dbReference>
<evidence type="ECO:0000313" key="4">
    <source>
        <dbReference type="Proteomes" id="UP000239007"/>
    </source>
</evidence>
<feature type="domain" description="M23ase beta-sheet core" evidence="2">
    <location>
        <begin position="56"/>
        <end position="143"/>
    </location>
</feature>
<keyword evidence="1" id="KW-1133">Transmembrane helix</keyword>